<accession>A0AAV0XPQ6</accession>
<organism evidence="2 3">
    <name type="scientific">Macrosiphum euphorbiae</name>
    <name type="common">potato aphid</name>
    <dbReference type="NCBI Taxonomy" id="13131"/>
    <lineage>
        <taxon>Eukaryota</taxon>
        <taxon>Metazoa</taxon>
        <taxon>Ecdysozoa</taxon>
        <taxon>Arthropoda</taxon>
        <taxon>Hexapoda</taxon>
        <taxon>Insecta</taxon>
        <taxon>Pterygota</taxon>
        <taxon>Neoptera</taxon>
        <taxon>Paraneoptera</taxon>
        <taxon>Hemiptera</taxon>
        <taxon>Sternorrhyncha</taxon>
        <taxon>Aphidomorpha</taxon>
        <taxon>Aphidoidea</taxon>
        <taxon>Aphididae</taxon>
        <taxon>Macrosiphini</taxon>
        <taxon>Macrosiphum</taxon>
    </lineage>
</organism>
<evidence type="ECO:0000313" key="3">
    <source>
        <dbReference type="Proteomes" id="UP001160148"/>
    </source>
</evidence>
<dbReference type="Pfam" id="PF18701">
    <property type="entry name" value="DUF5641"/>
    <property type="match status" value="1"/>
</dbReference>
<gene>
    <name evidence="2" type="ORF">MEUPH1_LOCUS24715</name>
</gene>
<dbReference type="Proteomes" id="UP001160148">
    <property type="component" value="Unassembled WGS sequence"/>
</dbReference>
<reference evidence="2 3" key="1">
    <citation type="submission" date="2023-01" db="EMBL/GenBank/DDBJ databases">
        <authorList>
            <person name="Whitehead M."/>
        </authorList>
    </citation>
    <scope>NUCLEOTIDE SEQUENCE [LARGE SCALE GENOMIC DNA]</scope>
</reference>
<dbReference type="PANTHER" id="PTHR47331:SF6">
    <property type="entry name" value="DOUBLECORTIN DOMAIN-CONTAINING PROTEIN"/>
    <property type="match status" value="1"/>
</dbReference>
<dbReference type="EMBL" id="CARXXK010000449">
    <property type="protein sequence ID" value="CAI6370609.1"/>
    <property type="molecule type" value="Genomic_DNA"/>
</dbReference>
<evidence type="ECO:0000259" key="1">
    <source>
        <dbReference type="Pfam" id="PF18701"/>
    </source>
</evidence>
<dbReference type="PANTHER" id="PTHR47331">
    <property type="entry name" value="PHD-TYPE DOMAIN-CONTAINING PROTEIN"/>
    <property type="match status" value="1"/>
</dbReference>
<protein>
    <recommendedName>
        <fullName evidence="1">DUF5641 domain-containing protein</fullName>
    </recommendedName>
</protein>
<dbReference type="InterPro" id="IPR040676">
    <property type="entry name" value="DUF5641"/>
</dbReference>
<feature type="domain" description="DUF5641" evidence="1">
    <location>
        <begin position="55"/>
        <end position="146"/>
    </location>
</feature>
<sequence length="157" mass="18049">MLCQIEACVNSRTMTPLGSDPSEPNALTPAHFLIGGSLLLAPEPSLVDERIEHLRRWKYVQALMQGFWTRWNKEYLPQFQVRGKWTSNKPPLSIDDIVIIKDECTPPAKWRLGRVMKTHPGKDGVVRVVTLRVGSDSRIKRPVVKLPRYHRKEVENK</sequence>
<dbReference type="AlphaFoldDB" id="A0AAV0XPQ6"/>
<name>A0AAV0XPQ6_9HEMI</name>
<evidence type="ECO:0000313" key="2">
    <source>
        <dbReference type="EMBL" id="CAI6370609.1"/>
    </source>
</evidence>
<proteinExistence type="predicted"/>
<comment type="caution">
    <text evidence="2">The sequence shown here is derived from an EMBL/GenBank/DDBJ whole genome shotgun (WGS) entry which is preliminary data.</text>
</comment>
<keyword evidence="3" id="KW-1185">Reference proteome</keyword>